<dbReference type="EMBL" id="AP017380">
    <property type="protein sequence ID" value="BAU77483.1"/>
    <property type="molecule type" value="Genomic_DNA"/>
</dbReference>
<evidence type="ECO:0000256" key="1">
    <source>
        <dbReference type="SAM" id="Phobius"/>
    </source>
</evidence>
<geneLocation type="plasmid" evidence="2">
    <name>SAP2</name>
</geneLocation>
<dbReference type="AlphaFoldDB" id="A0A143T0E7"/>
<evidence type="ECO:0000313" key="2">
    <source>
        <dbReference type="EMBL" id="BAU77483.1"/>
    </source>
</evidence>
<feature type="transmembrane region" description="Helical" evidence="1">
    <location>
        <begin position="169"/>
        <end position="188"/>
    </location>
</feature>
<name>A0A143T0E7_STRAW</name>
<keyword evidence="1" id="KW-0472">Membrane</keyword>
<feature type="transmembrane region" description="Helical" evidence="1">
    <location>
        <begin position="126"/>
        <end position="148"/>
    </location>
</feature>
<sequence>MAERSRGFLLYIRRWHLRRQATITLVCCLLWLLFPQRLYDVPARDGVQGALWPLIPAIFSTFLPPLFGNADGVQERLAPHPARLRFVTVCLVVAMGAVLATSGAWIDVGVAVRNTLLVTGLALYGAWLLPAGAAWTPPVLVPIVMWLVGTKPHGLAEGWAVLLQPSTAAYTWMPAVVVSATGAFGYVWSGPRTWSASTAGEAVRVVHAWSTRTDPQRDRAGSR</sequence>
<protein>
    <submittedName>
        <fullName evidence="2">Uncharacterized protein</fullName>
    </submittedName>
</protein>
<keyword evidence="2" id="KW-0614">Plasmid</keyword>
<feature type="transmembrane region" description="Helical" evidence="1">
    <location>
        <begin position="82"/>
        <end position="106"/>
    </location>
</feature>
<accession>A0A143T0E7</accession>
<keyword evidence="1" id="KW-0812">Transmembrane</keyword>
<feature type="transmembrane region" description="Helical" evidence="1">
    <location>
        <begin position="21"/>
        <end position="39"/>
    </location>
</feature>
<feature type="transmembrane region" description="Helical" evidence="1">
    <location>
        <begin position="51"/>
        <end position="70"/>
    </location>
</feature>
<gene>
    <name evidence="2" type="ORF">SAVERM_2p039</name>
</gene>
<proteinExistence type="predicted"/>
<organism evidence="2">
    <name type="scientific">Streptomyces avermitilis (strain ATCC 31267 / DSM 46492 / JCM 5070 / NBRC 14893 / NCIMB 12804 / NRRL 8165 / MA-4680)</name>
    <dbReference type="NCBI Taxonomy" id="227882"/>
    <lineage>
        <taxon>Bacteria</taxon>
        <taxon>Bacillati</taxon>
        <taxon>Actinomycetota</taxon>
        <taxon>Actinomycetes</taxon>
        <taxon>Kitasatosporales</taxon>
        <taxon>Streptomycetaceae</taxon>
        <taxon>Streptomyces</taxon>
    </lineage>
</organism>
<keyword evidence="1" id="KW-1133">Transmembrane helix</keyword>
<reference evidence="2" key="1">
    <citation type="submission" date="2016-03" db="EMBL/GenBank/DDBJ databases">
        <title>Complete sequence of the second linear plasmid SAP2 of Streptomyces avermitilis.</title>
        <authorList>
            <person name="Ikeda H."/>
        </authorList>
    </citation>
    <scope>NUCLEOTIDE SEQUENCE</scope>
    <source>
        <strain evidence="2">MA-4680</strain>
        <plasmid evidence="2">SAP2</plasmid>
    </source>
</reference>